<protein>
    <submittedName>
        <fullName evidence="2">Uncharacterized protein</fullName>
    </submittedName>
</protein>
<evidence type="ECO:0000313" key="2">
    <source>
        <dbReference type="EMBL" id="AZE52488.1"/>
    </source>
</evidence>
<dbReference type="AlphaFoldDB" id="A0A3G7U1D5"/>
<dbReference type="Proteomes" id="UP000268696">
    <property type="component" value="Chromosome"/>
</dbReference>
<name>A0A3G7U1D5_9PSED</name>
<accession>A0A3G7U1D5</accession>
<gene>
    <name evidence="2" type="ORF">C4K03_0300</name>
</gene>
<keyword evidence="1" id="KW-0812">Transmembrane</keyword>
<organism evidence="2 3">
    <name type="scientific">Pseudomonas synxantha</name>
    <dbReference type="NCBI Taxonomy" id="47883"/>
    <lineage>
        <taxon>Bacteria</taxon>
        <taxon>Pseudomonadati</taxon>
        <taxon>Pseudomonadota</taxon>
        <taxon>Gammaproteobacteria</taxon>
        <taxon>Pseudomonadales</taxon>
        <taxon>Pseudomonadaceae</taxon>
        <taxon>Pseudomonas</taxon>
    </lineage>
</organism>
<sequence>MWTERDISEAILMGALIFSSPLIYVFTRKLISYLLNRYIPRDAVIDYKENGVVVSSYYIKRRLFKECEYYKLDKDFASQDERH</sequence>
<dbReference type="EMBL" id="CP027754">
    <property type="protein sequence ID" value="AZE52488.1"/>
    <property type="molecule type" value="Genomic_DNA"/>
</dbReference>
<keyword evidence="1" id="KW-0472">Membrane</keyword>
<reference evidence="2 3" key="1">
    <citation type="submission" date="2018-03" db="EMBL/GenBank/DDBJ databases">
        <title>Diversity of phytobeneficial traits revealed by whole-genome analysis of worldwide-isolated phenazine-producing Pseudomonas spp.</title>
        <authorList>
            <person name="Biessy A."/>
            <person name="Novinscak A."/>
            <person name="Blom J."/>
            <person name="Leger G."/>
            <person name="Thomashow L.S."/>
            <person name="Cazorla F.M."/>
            <person name="Josic D."/>
            <person name="Filion M."/>
        </authorList>
    </citation>
    <scope>NUCLEOTIDE SEQUENCE [LARGE SCALE GENOMIC DNA]</scope>
    <source>
        <strain evidence="2 3">30B</strain>
    </source>
</reference>
<evidence type="ECO:0000313" key="3">
    <source>
        <dbReference type="Proteomes" id="UP000268696"/>
    </source>
</evidence>
<proteinExistence type="predicted"/>
<feature type="transmembrane region" description="Helical" evidence="1">
    <location>
        <begin position="12"/>
        <end position="31"/>
    </location>
</feature>
<evidence type="ECO:0000256" key="1">
    <source>
        <dbReference type="SAM" id="Phobius"/>
    </source>
</evidence>
<keyword evidence="1" id="KW-1133">Transmembrane helix</keyword>